<gene>
    <name evidence="3" type="ORF">ACFQ3W_24105</name>
</gene>
<keyword evidence="2" id="KW-0812">Transmembrane</keyword>
<feature type="region of interest" description="Disordered" evidence="1">
    <location>
        <begin position="31"/>
        <end position="82"/>
    </location>
</feature>
<feature type="transmembrane region" description="Helical" evidence="2">
    <location>
        <begin position="7"/>
        <end position="26"/>
    </location>
</feature>
<accession>A0ABW3S4C6</accession>
<reference evidence="4" key="1">
    <citation type="journal article" date="2019" name="Int. J. Syst. Evol. Microbiol.">
        <title>The Global Catalogue of Microorganisms (GCM) 10K type strain sequencing project: providing services to taxonomists for standard genome sequencing and annotation.</title>
        <authorList>
            <consortium name="The Broad Institute Genomics Platform"/>
            <consortium name="The Broad Institute Genome Sequencing Center for Infectious Disease"/>
            <person name="Wu L."/>
            <person name="Ma J."/>
        </authorList>
    </citation>
    <scope>NUCLEOTIDE SEQUENCE [LARGE SCALE GENOMIC DNA]</scope>
    <source>
        <strain evidence="4">CCUG 59189</strain>
    </source>
</reference>
<evidence type="ECO:0000313" key="3">
    <source>
        <dbReference type="EMBL" id="MFD1179358.1"/>
    </source>
</evidence>
<protein>
    <recommendedName>
        <fullName evidence="5">DUF4309 domain-containing protein</fullName>
    </recommendedName>
</protein>
<keyword evidence="4" id="KW-1185">Reference proteome</keyword>
<evidence type="ECO:0000256" key="1">
    <source>
        <dbReference type="SAM" id="MobiDB-lite"/>
    </source>
</evidence>
<comment type="caution">
    <text evidence="3">The sequence shown here is derived from an EMBL/GenBank/DDBJ whole genome shotgun (WGS) entry which is preliminary data.</text>
</comment>
<dbReference type="EMBL" id="JBHTLM010000029">
    <property type="protein sequence ID" value="MFD1179358.1"/>
    <property type="molecule type" value="Genomic_DNA"/>
</dbReference>
<evidence type="ECO:0000313" key="4">
    <source>
        <dbReference type="Proteomes" id="UP001597262"/>
    </source>
</evidence>
<dbReference type="RefSeq" id="WP_379321783.1">
    <property type="nucleotide sequence ID" value="NZ_JBHTLM010000029.1"/>
</dbReference>
<proteinExistence type="predicted"/>
<evidence type="ECO:0008006" key="5">
    <source>
        <dbReference type="Google" id="ProtNLM"/>
    </source>
</evidence>
<keyword evidence="2" id="KW-0472">Membrane</keyword>
<dbReference type="Proteomes" id="UP001597262">
    <property type="component" value="Unassembled WGS sequence"/>
</dbReference>
<feature type="compositionally biased region" description="Low complexity" evidence="1">
    <location>
        <begin position="34"/>
        <end position="52"/>
    </location>
</feature>
<keyword evidence="2" id="KW-1133">Transmembrane helix</keyword>
<organism evidence="3 4">
    <name type="scientific">Paenibacillus puldeungensis</name>
    <dbReference type="NCBI Taxonomy" id="696536"/>
    <lineage>
        <taxon>Bacteria</taxon>
        <taxon>Bacillati</taxon>
        <taxon>Bacillota</taxon>
        <taxon>Bacilli</taxon>
        <taxon>Bacillales</taxon>
        <taxon>Paenibacillaceae</taxon>
        <taxon>Paenibacillus</taxon>
    </lineage>
</organism>
<evidence type="ECO:0000256" key="2">
    <source>
        <dbReference type="SAM" id="Phobius"/>
    </source>
</evidence>
<name>A0ABW3S4C6_9BACL</name>
<sequence length="349" mass="38894">MNRSSRNVLAWFMIFVVVLVSSWLFYGPSEDKSGSSSESSKTVKTTATAIATNEEKENASNNTALPEKSPTDSAAKETDQGEVKSPYLLDHLPFKEDEVKVITVKMEGSSKKLPEEGQHSVLQSLRLTDMKAAAAEAAPSGEAAKKAQLHFTLNKNSTSFDLIYNLANNSFEYDGHTYYADDQVLLLMQSLSGEQSEVVTLSTLQERAQAEERKTGNTTAETEGLEASQALVDGLDYESWEKQLAETKSSNDIVWEMPYYDDGMGQVKKARIYKDGVLELNRLIVFTKSNHQTATGVKVGLTKESVKDKLGSKGLKVASRWRYKVGDYYRFHVYFQDEKVKYIAISQPL</sequence>